<dbReference type="CDD" id="cd01949">
    <property type="entry name" value="GGDEF"/>
    <property type="match status" value="1"/>
</dbReference>
<dbReference type="InterPro" id="IPR029787">
    <property type="entry name" value="Nucleotide_cyclase"/>
</dbReference>
<dbReference type="SMART" id="SM00267">
    <property type="entry name" value="GGDEF"/>
    <property type="match status" value="1"/>
</dbReference>
<feature type="transmembrane region" description="Helical" evidence="1">
    <location>
        <begin position="35"/>
        <end position="54"/>
    </location>
</feature>
<keyword evidence="4" id="KW-1185">Reference proteome</keyword>
<evidence type="ECO:0000259" key="2">
    <source>
        <dbReference type="PROSITE" id="PS50887"/>
    </source>
</evidence>
<feature type="transmembrane region" description="Helical" evidence="1">
    <location>
        <begin position="148"/>
        <end position="171"/>
    </location>
</feature>
<name>A0ABN0XKC6_9ALTE</name>
<dbReference type="InterPro" id="IPR000160">
    <property type="entry name" value="GGDEF_dom"/>
</dbReference>
<dbReference type="InterPro" id="IPR052163">
    <property type="entry name" value="DGC-Regulatory_Protein"/>
</dbReference>
<evidence type="ECO:0000313" key="4">
    <source>
        <dbReference type="Proteomes" id="UP001501757"/>
    </source>
</evidence>
<keyword evidence="1" id="KW-0472">Membrane</keyword>
<feature type="transmembrane region" description="Helical" evidence="1">
    <location>
        <begin position="60"/>
        <end position="82"/>
    </location>
</feature>
<gene>
    <name evidence="3" type="ORF">GCM10009092_33400</name>
</gene>
<keyword evidence="1" id="KW-1133">Transmembrane helix</keyword>
<dbReference type="RefSeq" id="WP_343846433.1">
    <property type="nucleotide sequence ID" value="NZ_BAAAEI010000021.1"/>
</dbReference>
<evidence type="ECO:0000256" key="1">
    <source>
        <dbReference type="SAM" id="Phobius"/>
    </source>
</evidence>
<feature type="transmembrane region" description="Helical" evidence="1">
    <location>
        <begin position="6"/>
        <end position="23"/>
    </location>
</feature>
<dbReference type="NCBIfam" id="TIGR00254">
    <property type="entry name" value="GGDEF"/>
    <property type="match status" value="1"/>
</dbReference>
<dbReference type="PROSITE" id="PS50887">
    <property type="entry name" value="GGDEF"/>
    <property type="match status" value="1"/>
</dbReference>
<feature type="transmembrane region" description="Helical" evidence="1">
    <location>
        <begin position="94"/>
        <end position="111"/>
    </location>
</feature>
<dbReference type="Proteomes" id="UP001501757">
    <property type="component" value="Unassembled WGS sequence"/>
</dbReference>
<keyword evidence="1" id="KW-0812">Transmembrane</keyword>
<sequence>MLFQVVHTIGSSVYFVFFILFLWMSRIPRTNSGAIWWAAAIGCALLARLVLLVTQSVDSLWLPLALYAFFNMLEKLLLYTGLLRFLNLSSSTAWFWYGFILIEALMLVSWGADWSIWLFRISFAAFNVTVLLNMTWRIYQYKSPPAKSLLRICALICLLLAIHWASVYPVIYHFREWSVQGFLLGTLLVLGLYLSLLAALLQSFQRRLLDAEERALNLAYHDPLTGLRNKLYVNHLFEHAVTLANRPHQLMAVFYIDLDDFKPINDNAGHKVGDLVLKEMAKRLKSSLRSTDICARIGGDEFVVIATQLDNAEQAHGIADKILAQLLLPVKIKAHRYNLGASIGISLYPQCSIKLNELIEQADWAMYQVKREGKSGYRIFTGNQGDSQPTSS</sequence>
<dbReference type="InterPro" id="IPR043128">
    <property type="entry name" value="Rev_trsase/Diguanyl_cyclase"/>
</dbReference>
<dbReference type="Gene3D" id="3.30.70.270">
    <property type="match status" value="1"/>
</dbReference>
<organism evidence="3 4">
    <name type="scientific">Bowmanella denitrificans</name>
    <dbReference type="NCBI Taxonomy" id="366582"/>
    <lineage>
        <taxon>Bacteria</taxon>
        <taxon>Pseudomonadati</taxon>
        <taxon>Pseudomonadota</taxon>
        <taxon>Gammaproteobacteria</taxon>
        <taxon>Alteromonadales</taxon>
        <taxon>Alteromonadaceae</taxon>
        <taxon>Bowmanella</taxon>
    </lineage>
</organism>
<comment type="caution">
    <text evidence="3">The sequence shown here is derived from an EMBL/GenBank/DDBJ whole genome shotgun (WGS) entry which is preliminary data.</text>
</comment>
<dbReference type="EMBL" id="BAAAEI010000021">
    <property type="protein sequence ID" value="GAA0366379.1"/>
    <property type="molecule type" value="Genomic_DNA"/>
</dbReference>
<reference evidence="3 4" key="1">
    <citation type="journal article" date="2019" name="Int. J. Syst. Evol. Microbiol.">
        <title>The Global Catalogue of Microorganisms (GCM) 10K type strain sequencing project: providing services to taxonomists for standard genome sequencing and annotation.</title>
        <authorList>
            <consortium name="The Broad Institute Genomics Platform"/>
            <consortium name="The Broad Institute Genome Sequencing Center for Infectious Disease"/>
            <person name="Wu L."/>
            <person name="Ma J."/>
        </authorList>
    </citation>
    <scope>NUCLEOTIDE SEQUENCE [LARGE SCALE GENOMIC DNA]</scope>
    <source>
        <strain evidence="3 4">JCM 13378</strain>
    </source>
</reference>
<accession>A0ABN0XKC6</accession>
<feature type="domain" description="GGDEF" evidence="2">
    <location>
        <begin position="249"/>
        <end position="382"/>
    </location>
</feature>
<dbReference type="PANTHER" id="PTHR46663">
    <property type="entry name" value="DIGUANYLATE CYCLASE DGCT-RELATED"/>
    <property type="match status" value="1"/>
</dbReference>
<dbReference type="SUPFAM" id="SSF55073">
    <property type="entry name" value="Nucleotide cyclase"/>
    <property type="match status" value="1"/>
</dbReference>
<proteinExistence type="predicted"/>
<feature type="transmembrane region" description="Helical" evidence="1">
    <location>
        <begin position="117"/>
        <end position="136"/>
    </location>
</feature>
<evidence type="ECO:0000313" key="3">
    <source>
        <dbReference type="EMBL" id="GAA0366379.1"/>
    </source>
</evidence>
<dbReference type="PANTHER" id="PTHR46663:SF2">
    <property type="entry name" value="GGDEF DOMAIN-CONTAINING PROTEIN"/>
    <property type="match status" value="1"/>
</dbReference>
<dbReference type="Pfam" id="PF00990">
    <property type="entry name" value="GGDEF"/>
    <property type="match status" value="1"/>
</dbReference>
<protein>
    <recommendedName>
        <fullName evidence="2">GGDEF domain-containing protein</fullName>
    </recommendedName>
</protein>
<feature type="transmembrane region" description="Helical" evidence="1">
    <location>
        <begin position="177"/>
        <end position="201"/>
    </location>
</feature>